<evidence type="ECO:0000256" key="4">
    <source>
        <dbReference type="ARBA" id="ARBA00022691"/>
    </source>
</evidence>
<dbReference type="EC" id="2.1.1.56" evidence="1"/>
<evidence type="ECO:0000256" key="2">
    <source>
        <dbReference type="ARBA" id="ARBA00022603"/>
    </source>
</evidence>
<evidence type="ECO:0000313" key="7">
    <source>
        <dbReference type="EMBL" id="QHU19474.1"/>
    </source>
</evidence>
<evidence type="ECO:0000259" key="6">
    <source>
        <dbReference type="PROSITE" id="PS51562"/>
    </source>
</evidence>
<dbReference type="Gene3D" id="2.40.50.140">
    <property type="entry name" value="Nucleic acid-binding proteins"/>
    <property type="match status" value="1"/>
</dbReference>
<dbReference type="InterPro" id="IPR004971">
    <property type="entry name" value="mRNA_G-N7_MeTrfase_dom"/>
</dbReference>
<evidence type="ECO:0000256" key="1">
    <source>
        <dbReference type="ARBA" id="ARBA00011926"/>
    </source>
</evidence>
<dbReference type="InterPro" id="IPR001339">
    <property type="entry name" value="mRNA_cap_enzyme_adenylation"/>
</dbReference>
<keyword evidence="5" id="KW-0694">RNA-binding</keyword>
<organism evidence="7">
    <name type="scientific">viral metagenome</name>
    <dbReference type="NCBI Taxonomy" id="1070528"/>
    <lineage>
        <taxon>unclassified sequences</taxon>
        <taxon>metagenomes</taxon>
        <taxon>organismal metagenomes</taxon>
    </lineage>
</organism>
<name>A0A6C0KSQ9_9ZZZZ</name>
<dbReference type="Gene3D" id="3.40.50.150">
    <property type="entry name" value="Vaccinia Virus protein VP39"/>
    <property type="match status" value="1"/>
</dbReference>
<dbReference type="EMBL" id="MN740951">
    <property type="protein sequence ID" value="QHU19474.1"/>
    <property type="molecule type" value="Genomic_DNA"/>
</dbReference>
<dbReference type="InterPro" id="IPR037009">
    <property type="entry name" value="mRNA_triPase_Cet1_sf"/>
</dbReference>
<reference evidence="7" key="1">
    <citation type="journal article" date="2020" name="Nature">
        <title>Giant virus diversity and host interactions through global metagenomics.</title>
        <authorList>
            <person name="Schulz F."/>
            <person name="Roux S."/>
            <person name="Paez-Espino D."/>
            <person name="Jungbluth S."/>
            <person name="Walsh D.A."/>
            <person name="Denef V.J."/>
            <person name="McMahon K.D."/>
            <person name="Konstantinidis K.T."/>
            <person name="Eloe-Fadrosh E.A."/>
            <person name="Kyrpides N.C."/>
            <person name="Woyke T."/>
        </authorList>
    </citation>
    <scope>NUCLEOTIDE SEQUENCE</scope>
    <source>
        <strain evidence="7">GVMAG-S-3300013014-104</strain>
    </source>
</reference>
<keyword evidence="3" id="KW-0808">Transferase</keyword>
<dbReference type="SUPFAM" id="SSF56091">
    <property type="entry name" value="DNA ligase/mRNA capping enzyme, catalytic domain"/>
    <property type="match status" value="1"/>
</dbReference>
<dbReference type="Gene3D" id="3.20.100.10">
    <property type="entry name" value="mRNA triphosphatase Cet1-like"/>
    <property type="match status" value="1"/>
</dbReference>
<proteinExistence type="predicted"/>
<dbReference type="Pfam" id="PF01331">
    <property type="entry name" value="mRNA_cap_enzyme"/>
    <property type="match status" value="1"/>
</dbReference>
<dbReference type="Pfam" id="PF03291">
    <property type="entry name" value="mRNA_G-N7_MeTrfase"/>
    <property type="match status" value="1"/>
</dbReference>
<dbReference type="GO" id="GO:0004651">
    <property type="term" value="F:polynucleotide 5'-phosphatase activity"/>
    <property type="evidence" value="ECO:0007669"/>
    <property type="project" value="InterPro"/>
</dbReference>
<dbReference type="SUPFAM" id="SSF53335">
    <property type="entry name" value="S-adenosyl-L-methionine-dependent methyltransferases"/>
    <property type="match status" value="1"/>
</dbReference>
<evidence type="ECO:0000256" key="3">
    <source>
        <dbReference type="ARBA" id="ARBA00022679"/>
    </source>
</evidence>
<dbReference type="InterPro" id="IPR039753">
    <property type="entry name" value="RG7MT1"/>
</dbReference>
<sequence length="1193" mass="138182">MSKFIDNRNKSKINPKDQLNIISQFILNNPNGKYNEYEMEAKFGTRGIKPITKIDYDNVVKKLKSLEYYSNNETGLYSLKIQPEFLDVKTGEFKTSGDLDRFRIEIQGINNIQEYCKTNNLKMIDDKSRYNVKILKKYDVRPDKDKNEFIESANFDDFNFRVTLKSEESISKTGKMGIEIFENWNKSKKVFRYINRVSFINKDFPAFQIDLSIVRSSSKNERGGNRLIQTYNIDESNVFENPEIYEIEVEVLDIAKTIYKDSNQLSNDFQKVIKNILSGLQKTNYPISYPEQKEVLQDYQKLLFLEENKKKGETYIPKDRVYPSDFIGPSLVTLEIQNIAPISQNFIVPNITEPYSYCVTEKADGERNLLFINKNGKIYLINTNMNIIFTGAKTENEKYFSSLLDGELILHNKNDQFINTFASFDIYYINNFDVRGRPFVKTPLKEDKYFKEGCRLPLMKELIKNLNPVKFVKSNQEFLSNKSPITITGKNFYPLFPDEVSKDVENISNTKYSIFEANNYLLRRIADNLFEYEIDGLIFTPTLLGVGSNKFLEAGPKRKITWSHCFKWKPSEATLTFPKSYNTIDFLVITKKSADGSDIITPIFENGINVYESTQYNQFKTLILAVGFDQNRHGYINPCQDVLDDKFNLKEDLNNDDGYKPKQFFPSDPYDPLAGLCNIMLEMDSNGFFQMFTEEREVFEDNMVVEFRYDISKSGLWKWIPMRVRYDKTADFRSRQGVGANDYNTANNNWHSIHNPVTETMISTGTGIPGIEVADDVYYNSITTDTLTRGLRDFHNLFVKKVLIQSVSKRDNILIDFACGKAGDFPKWIASNLSFVFGIDISKDNIENRLNGACARYLNFKKSTRYMPYALFINGNSALNIRSGNNMFNDKANEITKCIFGSTGYNKNLGVAVKRQEGVAINGFDVSSCQFAIHYMFENKNTFYNFIRNVTECTKLNGYFIGTCYDGNTIFKLLRKVETKDIFIDSKKVWSITKDYHSDLFDDNESSLGYKISVYQDSINQTLPEYLVNFNFLTITMEKYGFALVTRDEAKNLGLPEGSGMFQELFNQMMIEIKKYPKKESDYKDAPFMKQYEKDISFLNRYFVFKKVSTRNAEKLTKSLLEQLPDEIDFEEDGTKLARKSVEEALKPKVKKLSKKILLQQDVKEGKEGKDGKEGKVVKKRALKKNIEFNIEE</sequence>
<keyword evidence="4" id="KW-0949">S-adenosyl-L-methionine</keyword>
<evidence type="ECO:0000256" key="5">
    <source>
        <dbReference type="ARBA" id="ARBA00022884"/>
    </source>
</evidence>
<dbReference type="GO" id="GO:0004484">
    <property type="term" value="F:mRNA guanylyltransferase activity"/>
    <property type="evidence" value="ECO:0007669"/>
    <property type="project" value="InterPro"/>
</dbReference>
<dbReference type="AlphaFoldDB" id="A0A6C0KSQ9"/>
<dbReference type="GO" id="GO:0005524">
    <property type="term" value="F:ATP binding"/>
    <property type="evidence" value="ECO:0007669"/>
    <property type="project" value="InterPro"/>
</dbReference>
<dbReference type="SUPFAM" id="SSF50249">
    <property type="entry name" value="Nucleic acid-binding proteins"/>
    <property type="match status" value="1"/>
</dbReference>
<feature type="domain" description="MRNA cap 0 methyltransferase" evidence="6">
    <location>
        <begin position="787"/>
        <end position="1108"/>
    </location>
</feature>
<keyword evidence="2" id="KW-0489">Methyltransferase</keyword>
<dbReference type="GO" id="GO:0003723">
    <property type="term" value="F:RNA binding"/>
    <property type="evidence" value="ECO:0007669"/>
    <property type="project" value="UniProtKB-KW"/>
</dbReference>
<dbReference type="PANTHER" id="PTHR12189">
    <property type="entry name" value="MRNA GUANINE-7- METHYLTRANSFERASE"/>
    <property type="match status" value="1"/>
</dbReference>
<accession>A0A6C0KSQ9</accession>
<dbReference type="InterPro" id="IPR012340">
    <property type="entry name" value="NA-bd_OB-fold"/>
</dbReference>
<dbReference type="GO" id="GO:0005634">
    <property type="term" value="C:nucleus"/>
    <property type="evidence" value="ECO:0007669"/>
    <property type="project" value="TreeGrafter"/>
</dbReference>
<dbReference type="Gene3D" id="3.30.470.30">
    <property type="entry name" value="DNA ligase/mRNA capping enzyme"/>
    <property type="match status" value="1"/>
</dbReference>
<dbReference type="GO" id="GO:0004482">
    <property type="term" value="F:mRNA 5'-cap (guanine-N7-)-methyltransferase activity"/>
    <property type="evidence" value="ECO:0007669"/>
    <property type="project" value="UniProtKB-EC"/>
</dbReference>
<dbReference type="InterPro" id="IPR029063">
    <property type="entry name" value="SAM-dependent_MTases_sf"/>
</dbReference>
<protein>
    <recommendedName>
        <fullName evidence="1">mRNA (guanine-N(7))-methyltransferase</fullName>
        <ecNumber evidence="1">2.1.1.56</ecNumber>
    </recommendedName>
</protein>
<dbReference type="PROSITE" id="PS51562">
    <property type="entry name" value="RNA_CAP0_MT"/>
    <property type="match status" value="1"/>
</dbReference>